<sequence>MSKQDRSNYDFDYDINRDKQRELKRKERRRKKRRREAIIRLLASLALIVVIIFAVSRLFNSNKKTVAKIETAIKTNDRGYIDKNMDRLGLIMDALRTSYSEDENEGKEFLNNCFKNLKLTYIEEKKVTGGKEITLEIENVNYVDVYNSLGEDKSHKTYMNLLADEKSPKKKARVTIFVRNKVFKKKIYESRPFVNAILGGALDYAN</sequence>
<organism evidence="2 3">
    <name type="scientific">Anaerococcus prevotii ACS-065-V-Col13</name>
    <dbReference type="NCBI Taxonomy" id="879305"/>
    <lineage>
        <taxon>Bacteria</taxon>
        <taxon>Bacillati</taxon>
        <taxon>Bacillota</taxon>
        <taxon>Tissierellia</taxon>
        <taxon>Tissierellales</taxon>
        <taxon>Peptoniphilaceae</taxon>
        <taxon>Anaerococcus</taxon>
    </lineage>
</organism>
<comment type="caution">
    <text evidence="2">The sequence shown here is derived from an EMBL/GenBank/DDBJ whole genome shotgun (WGS) entry which is preliminary data.</text>
</comment>
<keyword evidence="3" id="KW-1185">Reference proteome</keyword>
<dbReference type="eggNOG" id="ENOG5033XR5">
    <property type="taxonomic scope" value="Bacteria"/>
</dbReference>
<reference evidence="2 3" key="1">
    <citation type="submission" date="2011-01" db="EMBL/GenBank/DDBJ databases">
        <authorList>
            <person name="Durkin A.S."/>
            <person name="Madupu R."/>
            <person name="Torralba M."/>
            <person name="Gillis M."/>
            <person name="Methe B."/>
            <person name="Sutton G."/>
            <person name="Nelson K.E."/>
        </authorList>
    </citation>
    <scope>NUCLEOTIDE SEQUENCE [LARGE SCALE GENOMIC DNA]</scope>
    <source>
        <strain evidence="2 3">ACS-065-V-Col13</strain>
    </source>
</reference>
<dbReference type="EMBL" id="AEXM01000022">
    <property type="protein sequence ID" value="EGC82047.1"/>
    <property type="molecule type" value="Genomic_DNA"/>
</dbReference>
<accession>F0GVV0</accession>
<evidence type="ECO:0000313" key="3">
    <source>
        <dbReference type="Proteomes" id="UP000005286"/>
    </source>
</evidence>
<evidence type="ECO:0000256" key="1">
    <source>
        <dbReference type="SAM" id="Phobius"/>
    </source>
</evidence>
<keyword evidence="1" id="KW-1133">Transmembrane helix</keyword>
<dbReference type="PATRIC" id="fig|879305.3.peg.931"/>
<keyword evidence="1" id="KW-0472">Membrane</keyword>
<dbReference type="RefSeq" id="WP_004834918.1">
    <property type="nucleotide sequence ID" value="NZ_AEXM01000022.1"/>
</dbReference>
<feature type="transmembrane region" description="Helical" evidence="1">
    <location>
        <begin position="37"/>
        <end position="59"/>
    </location>
</feature>
<proteinExistence type="predicted"/>
<protein>
    <submittedName>
        <fullName evidence="2">Conserved domain protein</fullName>
    </submittedName>
</protein>
<dbReference type="AlphaFoldDB" id="F0GVV0"/>
<evidence type="ECO:0000313" key="2">
    <source>
        <dbReference type="EMBL" id="EGC82047.1"/>
    </source>
</evidence>
<dbReference type="STRING" id="879305.HMPREF9290_1026"/>
<gene>
    <name evidence="2" type="ORF">HMPREF9290_1026</name>
</gene>
<dbReference type="Proteomes" id="UP000005286">
    <property type="component" value="Unassembled WGS sequence"/>
</dbReference>
<keyword evidence="1" id="KW-0812">Transmembrane</keyword>
<name>F0GVV0_9FIRM</name>